<evidence type="ECO:0000256" key="7">
    <source>
        <dbReference type="ARBA" id="ARBA00039306"/>
    </source>
</evidence>
<dbReference type="GO" id="GO:0005739">
    <property type="term" value="C:mitochondrion"/>
    <property type="evidence" value="ECO:0007669"/>
    <property type="project" value="UniProtKB-SubCell"/>
</dbReference>
<dbReference type="EMBL" id="JOWA01000121">
    <property type="protein sequence ID" value="KEZ40279.1"/>
    <property type="molecule type" value="Genomic_DNA"/>
</dbReference>
<dbReference type="SUPFAM" id="SSF47973">
    <property type="entry name" value="Ribosomal protein S7"/>
    <property type="match status" value="1"/>
</dbReference>
<dbReference type="InterPro" id="IPR023798">
    <property type="entry name" value="Ribosomal_uS7_dom"/>
</dbReference>
<dbReference type="VEuPathDB" id="FungiDB:SAPIO_CDS8107"/>
<proteinExistence type="inferred from homology"/>
<evidence type="ECO:0000256" key="6">
    <source>
        <dbReference type="ARBA" id="ARBA00037226"/>
    </source>
</evidence>
<sequence>MIPNHGAALAVAAPRRYLSTENNSTAGDVEAMLKSANMKGVVEAHGLQALQGGLTPEQEQTLYEEGVIRPASTGNRAIDDMTEIATGLKVVGSGEGHKFPLPELPLPWHMQMKNRYHPVLMQISRLLMREGKLSKAQSHLARVLTILRTSPPPILSPKYPLLPGAPPSQHLPLNPIVYLTLAIDSVAPLMRIRHLRGLAGGGAALEMPMPLEVRQRRRIAFLWILEAVNKKPSMGSGRNQFAHRLASEIIAVVEGRSGVWEKRQQVHKIATAARANLSNKRKAKSKKNA</sequence>
<evidence type="ECO:0000259" key="8">
    <source>
        <dbReference type="Pfam" id="PF00177"/>
    </source>
</evidence>
<reference evidence="9 10" key="1">
    <citation type="journal article" date="2014" name="Genome Announc.">
        <title>Draft genome sequence of the pathogenic fungus Scedosporium apiospermum.</title>
        <authorList>
            <person name="Vandeputte P."/>
            <person name="Ghamrawi S."/>
            <person name="Rechenmann M."/>
            <person name="Iltis A."/>
            <person name="Giraud S."/>
            <person name="Fleury M."/>
            <person name="Thornton C."/>
            <person name="Delhaes L."/>
            <person name="Meyer W."/>
            <person name="Papon N."/>
            <person name="Bouchara J.P."/>
        </authorList>
    </citation>
    <scope>NUCLEOTIDE SEQUENCE [LARGE SCALE GENOMIC DNA]</scope>
    <source>
        <strain evidence="9 10">IHEM 14462</strain>
    </source>
</reference>
<organism evidence="9 10">
    <name type="scientific">Pseudallescheria apiosperma</name>
    <name type="common">Scedosporium apiospermum</name>
    <dbReference type="NCBI Taxonomy" id="563466"/>
    <lineage>
        <taxon>Eukaryota</taxon>
        <taxon>Fungi</taxon>
        <taxon>Dikarya</taxon>
        <taxon>Ascomycota</taxon>
        <taxon>Pezizomycotina</taxon>
        <taxon>Sordariomycetes</taxon>
        <taxon>Hypocreomycetidae</taxon>
        <taxon>Microascales</taxon>
        <taxon>Microascaceae</taxon>
        <taxon>Scedosporium</taxon>
    </lineage>
</organism>
<dbReference type="FunFam" id="1.10.455.10:FF:000006">
    <property type="entry name" value="37S ribosomal protein S7, mitochondrial"/>
    <property type="match status" value="1"/>
</dbReference>
<dbReference type="GO" id="GO:0006412">
    <property type="term" value="P:translation"/>
    <property type="evidence" value="ECO:0007669"/>
    <property type="project" value="InterPro"/>
</dbReference>
<comment type="caution">
    <text evidence="9">The sequence shown here is derived from an EMBL/GenBank/DDBJ whole genome shotgun (WGS) entry which is preliminary data.</text>
</comment>
<dbReference type="AlphaFoldDB" id="A0A084FYW7"/>
<dbReference type="GO" id="GO:0005840">
    <property type="term" value="C:ribosome"/>
    <property type="evidence" value="ECO:0007669"/>
    <property type="project" value="UniProtKB-KW"/>
</dbReference>
<comment type="function">
    <text evidence="6">Component of the mitochondrial ribosome (mitoribosome), a dedicated translation machinery responsible for the synthesis of mitochondrial genome-encoded proteins, including at least some of the essential transmembrane subunits of the mitochondrial respiratory chain. The mitoribosomes are attached to the mitochondrial inner membrane and translation products are cotranslationally integrated into the membrane.</text>
</comment>
<keyword evidence="4" id="KW-0496">Mitochondrion</keyword>
<comment type="subcellular location">
    <subcellularLocation>
        <location evidence="1">Mitochondrion</location>
    </subcellularLocation>
</comment>
<dbReference type="Gene3D" id="1.10.455.10">
    <property type="entry name" value="Ribosomal protein S7 domain"/>
    <property type="match status" value="1"/>
</dbReference>
<evidence type="ECO:0000313" key="9">
    <source>
        <dbReference type="EMBL" id="KEZ40279.1"/>
    </source>
</evidence>
<dbReference type="KEGG" id="sapo:SAPIO_CDS8107"/>
<evidence type="ECO:0000256" key="4">
    <source>
        <dbReference type="ARBA" id="ARBA00023128"/>
    </source>
</evidence>
<dbReference type="InterPro" id="IPR036823">
    <property type="entry name" value="Ribosomal_uS7_dom_sf"/>
</dbReference>
<evidence type="ECO:0000256" key="2">
    <source>
        <dbReference type="ARBA" id="ARBA00007151"/>
    </source>
</evidence>
<keyword evidence="5" id="KW-0687">Ribonucleoprotein</keyword>
<evidence type="ECO:0000256" key="3">
    <source>
        <dbReference type="ARBA" id="ARBA00022980"/>
    </source>
</evidence>
<keyword evidence="3" id="KW-0689">Ribosomal protein</keyword>
<protein>
    <recommendedName>
        <fullName evidence="7">Small ribosomal subunit protein uS7m</fullName>
    </recommendedName>
</protein>
<dbReference type="GO" id="GO:1990904">
    <property type="term" value="C:ribonucleoprotein complex"/>
    <property type="evidence" value="ECO:0007669"/>
    <property type="project" value="UniProtKB-KW"/>
</dbReference>
<evidence type="ECO:0000313" key="10">
    <source>
        <dbReference type="Proteomes" id="UP000028545"/>
    </source>
</evidence>
<dbReference type="Proteomes" id="UP000028545">
    <property type="component" value="Unassembled WGS sequence"/>
</dbReference>
<comment type="similarity">
    <text evidence="2">Belongs to the universal ribosomal protein uS7 family.</text>
</comment>
<dbReference type="GeneID" id="27727179"/>
<evidence type="ECO:0000256" key="1">
    <source>
        <dbReference type="ARBA" id="ARBA00004173"/>
    </source>
</evidence>
<dbReference type="CDD" id="cd14868">
    <property type="entry name" value="uS7_Mitochondria_Fungi"/>
    <property type="match status" value="1"/>
</dbReference>
<dbReference type="InterPro" id="IPR000235">
    <property type="entry name" value="Ribosomal_uS7"/>
</dbReference>
<feature type="domain" description="Small ribosomal subunit protein uS7" evidence="8">
    <location>
        <begin position="116"/>
        <end position="274"/>
    </location>
</feature>
<dbReference type="Pfam" id="PF00177">
    <property type="entry name" value="Ribosomal_S7"/>
    <property type="match status" value="1"/>
</dbReference>
<accession>A0A084FYW7</accession>
<name>A0A084FYW7_PSEDA</name>
<gene>
    <name evidence="9" type="ORF">SAPIO_CDS8107</name>
</gene>
<dbReference type="HOGENOM" id="CLU_049057_2_1_1"/>
<dbReference type="RefSeq" id="XP_016640078.1">
    <property type="nucleotide sequence ID" value="XM_016789815.1"/>
</dbReference>
<dbReference type="OrthoDB" id="9972728at2759"/>
<dbReference type="PANTHER" id="PTHR11205">
    <property type="entry name" value="RIBOSOMAL PROTEIN S7"/>
    <property type="match status" value="1"/>
</dbReference>
<evidence type="ECO:0000256" key="5">
    <source>
        <dbReference type="ARBA" id="ARBA00023274"/>
    </source>
</evidence>
<keyword evidence="10" id="KW-1185">Reference proteome</keyword>
<dbReference type="InterPro" id="IPR047988">
    <property type="entry name" value="Ribosomal_uS7m_fungi"/>
</dbReference>